<evidence type="ECO:0000313" key="4">
    <source>
        <dbReference type="Proteomes" id="UP000288395"/>
    </source>
</evidence>
<dbReference type="EMBL" id="PIPJ01000007">
    <property type="protein sequence ID" value="RUO19673.1"/>
    <property type="molecule type" value="Genomic_DNA"/>
</dbReference>
<dbReference type="Proteomes" id="UP000288395">
    <property type="component" value="Unassembled WGS sequence"/>
</dbReference>
<sequence>MITTKLKHAALLAALSLALTGCFSGSPNPRTDGGGDGGGPTEPTDPVVVAPEQPEALAVVVNGNIVDAGTLNVLESATVSFRENGAASDSVATVNGEPVTQITVEEGSFSFTLRDGASPDVVRLLVTADGYFPKAFNIDFTSGEAEIESLLTLVAQAGDDVAVDSAEDDVTDATTGAAITATADSANAGAEATVPAGTQLRDSAGNAVTGTSVTLNVGAINPQSNSSGSAIPDGLSSGVDGQVAVPVGVVDVTMRDNEGTNIKSFSNPINVSMRLPASTLGPNGVDPIETGDEFQLSSFDEETGEWAIEDTNAVVGALNGAGTAYTASFETDHLTLFSATASSAVCTSAFLANNSGDTGGIGGYVLFKSSTGNTAQRLPRPFTSFTIPSIQLQRAGVSATGQAEVSVIDPLGGIWYESDGLVQICGGTLNARLVNPLATTFDEAVTVTAVCSNDDDVRTNVANAEVKYRETGSGSIRATARGVSGEVGSYQLVGLNADTDSYTVSVNPRLEGVAPFTQTITPDGEDETIEFNITCPTVTGTGTGGG</sequence>
<proteinExistence type="predicted"/>
<feature type="signal peptide" evidence="2">
    <location>
        <begin position="1"/>
        <end position="24"/>
    </location>
</feature>
<accession>A0A432VTR1</accession>
<feature type="region of interest" description="Disordered" evidence="1">
    <location>
        <begin position="26"/>
        <end position="47"/>
    </location>
</feature>
<evidence type="ECO:0000256" key="2">
    <source>
        <dbReference type="SAM" id="SignalP"/>
    </source>
</evidence>
<keyword evidence="4" id="KW-1185">Reference proteome</keyword>
<comment type="caution">
    <text evidence="3">The sequence shown here is derived from an EMBL/GenBank/DDBJ whole genome shotgun (WGS) entry which is preliminary data.</text>
</comment>
<dbReference type="AlphaFoldDB" id="A0A432VTR1"/>
<name>A0A432VTR1_9GAMM</name>
<keyword evidence="2" id="KW-0732">Signal</keyword>
<protein>
    <recommendedName>
        <fullName evidence="5">Bacterial Ig domain-containing protein</fullName>
    </recommendedName>
</protein>
<evidence type="ECO:0008006" key="5">
    <source>
        <dbReference type="Google" id="ProtNLM"/>
    </source>
</evidence>
<evidence type="ECO:0000256" key="1">
    <source>
        <dbReference type="SAM" id="MobiDB-lite"/>
    </source>
</evidence>
<dbReference type="PROSITE" id="PS51257">
    <property type="entry name" value="PROKAR_LIPOPROTEIN"/>
    <property type="match status" value="1"/>
</dbReference>
<dbReference type="RefSeq" id="WP_126767802.1">
    <property type="nucleotide sequence ID" value="NZ_PIPJ01000007.1"/>
</dbReference>
<gene>
    <name evidence="3" type="ORF">CWE08_09595</name>
</gene>
<reference evidence="4" key="1">
    <citation type="journal article" date="2018" name="Front. Microbiol.">
        <title>Genome-Based Analysis Reveals the Taxonomy and Diversity of the Family Idiomarinaceae.</title>
        <authorList>
            <person name="Liu Y."/>
            <person name="Lai Q."/>
            <person name="Shao Z."/>
        </authorList>
    </citation>
    <scope>NUCLEOTIDE SEQUENCE [LARGE SCALE GENOMIC DNA]</scope>
    <source>
        <strain evidence="4">GBPy7</strain>
    </source>
</reference>
<organism evidence="3 4">
    <name type="scientific">Aliidiomarina iranensis</name>
    <dbReference type="NCBI Taxonomy" id="1434071"/>
    <lineage>
        <taxon>Bacteria</taxon>
        <taxon>Pseudomonadati</taxon>
        <taxon>Pseudomonadota</taxon>
        <taxon>Gammaproteobacteria</taxon>
        <taxon>Alteromonadales</taxon>
        <taxon>Idiomarinaceae</taxon>
        <taxon>Aliidiomarina</taxon>
    </lineage>
</organism>
<evidence type="ECO:0000313" key="3">
    <source>
        <dbReference type="EMBL" id="RUO19673.1"/>
    </source>
</evidence>
<dbReference type="OrthoDB" id="5905649at2"/>
<feature type="chain" id="PRO_5019570299" description="Bacterial Ig domain-containing protein" evidence="2">
    <location>
        <begin position="25"/>
        <end position="546"/>
    </location>
</feature>